<dbReference type="GO" id="GO:0005506">
    <property type="term" value="F:iron ion binding"/>
    <property type="evidence" value="ECO:0007669"/>
    <property type="project" value="InterPro"/>
</dbReference>
<keyword evidence="3 7" id="KW-1133">Transmembrane helix</keyword>
<evidence type="ECO:0000256" key="2">
    <source>
        <dbReference type="ARBA" id="ARBA00022692"/>
    </source>
</evidence>
<evidence type="ECO:0000256" key="3">
    <source>
        <dbReference type="ARBA" id="ARBA00022989"/>
    </source>
</evidence>
<organism evidence="9 10">
    <name type="scientific">Limnovirga soli</name>
    <dbReference type="NCBI Taxonomy" id="2656915"/>
    <lineage>
        <taxon>Bacteria</taxon>
        <taxon>Pseudomonadati</taxon>
        <taxon>Bacteroidota</taxon>
        <taxon>Chitinophagia</taxon>
        <taxon>Chitinophagales</taxon>
        <taxon>Chitinophagaceae</taxon>
        <taxon>Limnovirga</taxon>
    </lineage>
</organism>
<keyword evidence="5" id="KW-0443">Lipid metabolism</keyword>
<keyword evidence="2 7" id="KW-0812">Transmembrane</keyword>
<evidence type="ECO:0000256" key="4">
    <source>
        <dbReference type="ARBA" id="ARBA00023002"/>
    </source>
</evidence>
<feature type="transmembrane region" description="Helical" evidence="7">
    <location>
        <begin position="7"/>
        <end position="27"/>
    </location>
</feature>
<feature type="transmembrane region" description="Helical" evidence="7">
    <location>
        <begin position="336"/>
        <end position="353"/>
    </location>
</feature>
<feature type="domain" description="Fatty acid hydroxylase" evidence="8">
    <location>
        <begin position="86"/>
        <end position="217"/>
    </location>
</feature>
<feature type="transmembrane region" description="Helical" evidence="7">
    <location>
        <begin position="47"/>
        <end position="68"/>
    </location>
</feature>
<evidence type="ECO:0000256" key="6">
    <source>
        <dbReference type="ARBA" id="ARBA00023136"/>
    </source>
</evidence>
<dbReference type="AlphaFoldDB" id="A0A8J8FIT5"/>
<dbReference type="InterPro" id="IPR006694">
    <property type="entry name" value="Fatty_acid_hydroxylase"/>
</dbReference>
<feature type="transmembrane region" description="Helical" evidence="7">
    <location>
        <begin position="389"/>
        <end position="410"/>
    </location>
</feature>
<dbReference type="PANTHER" id="PTHR21624">
    <property type="entry name" value="STEROL DESATURASE-RELATED PROTEIN"/>
    <property type="match status" value="1"/>
</dbReference>
<dbReference type="EMBL" id="WHPF01000006">
    <property type="protein sequence ID" value="NNV55854.1"/>
    <property type="molecule type" value="Genomic_DNA"/>
</dbReference>
<evidence type="ECO:0000256" key="1">
    <source>
        <dbReference type="ARBA" id="ARBA00004127"/>
    </source>
</evidence>
<proteinExistence type="predicted"/>
<dbReference type="GO" id="GO:0016020">
    <property type="term" value="C:membrane"/>
    <property type="evidence" value="ECO:0007669"/>
    <property type="project" value="GOC"/>
</dbReference>
<evidence type="ECO:0000313" key="10">
    <source>
        <dbReference type="Proteomes" id="UP000598971"/>
    </source>
</evidence>
<gene>
    <name evidence="9" type="ORF">GD597_10320</name>
</gene>
<dbReference type="GO" id="GO:0050479">
    <property type="term" value="F:glyceryl-ether monooxygenase activity"/>
    <property type="evidence" value="ECO:0007669"/>
    <property type="project" value="TreeGrafter"/>
</dbReference>
<evidence type="ECO:0000256" key="5">
    <source>
        <dbReference type="ARBA" id="ARBA00023098"/>
    </source>
</evidence>
<feature type="transmembrane region" description="Helical" evidence="7">
    <location>
        <begin position="305"/>
        <end position="324"/>
    </location>
</feature>
<dbReference type="InterPro" id="IPR051689">
    <property type="entry name" value="Sterol_desaturase/TMEM195"/>
</dbReference>
<protein>
    <submittedName>
        <fullName evidence="9">Sterol desaturase</fullName>
    </submittedName>
</protein>
<evidence type="ECO:0000313" key="9">
    <source>
        <dbReference type="EMBL" id="NNV55854.1"/>
    </source>
</evidence>
<evidence type="ECO:0000256" key="7">
    <source>
        <dbReference type="SAM" id="Phobius"/>
    </source>
</evidence>
<feature type="transmembrane region" description="Helical" evidence="7">
    <location>
        <begin position="360"/>
        <end position="377"/>
    </location>
</feature>
<dbReference type="GO" id="GO:0006643">
    <property type="term" value="P:membrane lipid metabolic process"/>
    <property type="evidence" value="ECO:0007669"/>
    <property type="project" value="TreeGrafter"/>
</dbReference>
<dbReference type="PANTHER" id="PTHR21624:SF1">
    <property type="entry name" value="ALKYLGLYCEROL MONOOXYGENASE"/>
    <property type="match status" value="1"/>
</dbReference>
<keyword evidence="4" id="KW-0560">Oxidoreductase</keyword>
<keyword evidence="6 7" id="KW-0472">Membrane</keyword>
<comment type="subcellular location">
    <subcellularLocation>
        <location evidence="1">Endomembrane system</location>
        <topology evidence="1">Multi-pass membrane protein</topology>
    </subcellularLocation>
</comment>
<dbReference type="Proteomes" id="UP000598971">
    <property type="component" value="Unassembled WGS sequence"/>
</dbReference>
<name>A0A8J8FIT5_9BACT</name>
<accession>A0A8J8FIT5</accession>
<reference evidence="9" key="1">
    <citation type="submission" date="2019-10" db="EMBL/GenBank/DDBJ databases">
        <title>Draft genome sequence of Panacibacter sp. KCS-6.</title>
        <authorList>
            <person name="Yim K.J."/>
        </authorList>
    </citation>
    <scope>NUCLEOTIDE SEQUENCE</scope>
    <source>
        <strain evidence="9">KCS-6</strain>
    </source>
</reference>
<dbReference type="Pfam" id="PF04116">
    <property type="entry name" value="FA_hydroxylase"/>
    <property type="match status" value="1"/>
</dbReference>
<feature type="transmembrane region" description="Helical" evidence="7">
    <location>
        <begin position="80"/>
        <end position="98"/>
    </location>
</feature>
<keyword evidence="10" id="KW-1185">Reference proteome</keyword>
<dbReference type="RefSeq" id="WP_171607783.1">
    <property type="nucleotide sequence ID" value="NZ_WHPF01000006.1"/>
</dbReference>
<sequence length="423" mass="49098">MEAYGKILLIAMPAFLLLVLFEKWYGWRKGMDTVTGMDMISSLSSGITNVTKDVLGIGITILSYEWLVNHIAIYHVENSLLVYSISFLVLDFAGYWVHRFDHKINFLWNSHIVHHSSEEFNLACALRQSISVFVRIFSFLLIPAALLGVPANVIAVVAPLHLFAQFWYHTRHINKMGILEKFLVTPSHHRVHHAINPEYIDKNMGQIFIFWDKLFGTFQEELAHVPPVYGITRPVQTWNPIKINFQHMWLLIKDAWRTNSIKDKLRIWFMPTGWRPADVAQKYPVQKIEDVYHFNKYATSHTNKLYYWVWVQMIALLLIISYLFANIATIGTPNMFYYGAFIFVYVYSFTELMDKNTNAVLYEIAKCILGLAIIIYMGDWFGANKLSPIITIALATYFILSIGISIWIYFVEFKTQHTVEAIA</sequence>
<feature type="transmembrane region" description="Helical" evidence="7">
    <location>
        <begin position="136"/>
        <end position="163"/>
    </location>
</feature>
<dbReference type="GO" id="GO:0012505">
    <property type="term" value="C:endomembrane system"/>
    <property type="evidence" value="ECO:0007669"/>
    <property type="project" value="UniProtKB-SubCell"/>
</dbReference>
<evidence type="ECO:0000259" key="8">
    <source>
        <dbReference type="Pfam" id="PF04116"/>
    </source>
</evidence>
<comment type="caution">
    <text evidence="9">The sequence shown here is derived from an EMBL/GenBank/DDBJ whole genome shotgun (WGS) entry which is preliminary data.</text>
</comment>
<dbReference type="GO" id="GO:0008610">
    <property type="term" value="P:lipid biosynthetic process"/>
    <property type="evidence" value="ECO:0007669"/>
    <property type="project" value="InterPro"/>
</dbReference>